<evidence type="ECO:0000259" key="6">
    <source>
        <dbReference type="Pfam" id="PF08123"/>
    </source>
</evidence>
<dbReference type="Pfam" id="PF08123">
    <property type="entry name" value="DOT1"/>
    <property type="match status" value="1"/>
</dbReference>
<dbReference type="Proteomes" id="UP001162131">
    <property type="component" value="Unassembled WGS sequence"/>
</dbReference>
<evidence type="ECO:0000313" key="7">
    <source>
        <dbReference type="EMBL" id="CAG9327122.1"/>
    </source>
</evidence>
<reference evidence="7" key="1">
    <citation type="submission" date="2021-09" db="EMBL/GenBank/DDBJ databases">
        <authorList>
            <consortium name="AG Swart"/>
            <person name="Singh M."/>
            <person name="Singh A."/>
            <person name="Seah K."/>
            <person name="Emmerich C."/>
        </authorList>
    </citation>
    <scope>NUCLEOTIDE SEQUENCE</scope>
    <source>
        <strain evidence="7">ATCC30299</strain>
    </source>
</reference>
<dbReference type="InterPro" id="IPR029063">
    <property type="entry name" value="SAM-dependent_MTases_sf"/>
</dbReference>
<dbReference type="PANTHER" id="PTHR21451:SF19">
    <property type="entry name" value="ACTIVATED IN BLOCKED UNFOLDED PROTEIN RESPONSE"/>
    <property type="match status" value="1"/>
</dbReference>
<feature type="domain" description="DOT1" evidence="6">
    <location>
        <begin position="55"/>
        <end position="212"/>
    </location>
</feature>
<dbReference type="InterPro" id="IPR030445">
    <property type="entry name" value="H3-K79_meTrfase"/>
</dbReference>
<dbReference type="Gene3D" id="3.40.50.150">
    <property type="entry name" value="Vaccinia Virus protein VP39"/>
    <property type="match status" value="1"/>
</dbReference>
<dbReference type="PANTHER" id="PTHR21451">
    <property type="entry name" value="HISTONE H3 METHYLTRANSFERASE"/>
    <property type="match status" value="1"/>
</dbReference>
<evidence type="ECO:0000256" key="4">
    <source>
        <dbReference type="ARBA" id="ARBA00029821"/>
    </source>
</evidence>
<sequence length="245" mass="27812">MERSYRANDPIWLTEETRQKLFSKNSVFQTITRDFPVSLGKEISKNERDSNDLLSTLTYGELEFISIGEIFETIKERYGGIKPGGIFYDLGSGTGKGVIAGALLHNFDKCIGIEILEGLYNVSLQLKRVYEETFPSEISTRPDLWDSKIPEIEFTRSDMFTRGWADADFIFANSTCFDSSMMLRIAESEVKEGTWAITLTKSLPSSKWKIHESIKKLMSWGEATVYIQQRVNNSGAELGLDQLEI</sequence>
<keyword evidence="3" id="KW-0156">Chromatin regulator</keyword>
<organism evidence="7 8">
    <name type="scientific">Blepharisma stoltei</name>
    <dbReference type="NCBI Taxonomy" id="1481888"/>
    <lineage>
        <taxon>Eukaryota</taxon>
        <taxon>Sar</taxon>
        <taxon>Alveolata</taxon>
        <taxon>Ciliophora</taxon>
        <taxon>Postciliodesmatophora</taxon>
        <taxon>Heterotrichea</taxon>
        <taxon>Heterotrichida</taxon>
        <taxon>Blepharismidae</taxon>
        <taxon>Blepharisma</taxon>
    </lineage>
</organism>
<comment type="caution">
    <text evidence="7">The sequence shown here is derived from an EMBL/GenBank/DDBJ whole genome shotgun (WGS) entry which is preliminary data.</text>
</comment>
<evidence type="ECO:0000256" key="1">
    <source>
        <dbReference type="ARBA" id="ARBA00012190"/>
    </source>
</evidence>
<dbReference type="GO" id="GO:0140956">
    <property type="term" value="F:histone H3K79 trimethyltransferase activity"/>
    <property type="evidence" value="ECO:0007669"/>
    <property type="project" value="UniProtKB-EC"/>
</dbReference>
<name>A0AAU9JRX3_9CILI</name>
<dbReference type="EMBL" id="CAJZBQ010000043">
    <property type="protein sequence ID" value="CAG9327122.1"/>
    <property type="molecule type" value="Genomic_DNA"/>
</dbReference>
<comment type="catalytic activity">
    <reaction evidence="5">
        <text>L-lysyl(79)-[histone H3] + 3 S-adenosyl-L-methionine = N(6),N(6),N(6)-trimethyl-L-lysyl(79)-[histone H3] + 3 S-adenosyl-L-homocysteine + 3 H(+)</text>
        <dbReference type="Rhea" id="RHEA:60328"/>
        <dbReference type="Rhea" id="RHEA-COMP:15549"/>
        <dbReference type="Rhea" id="RHEA-COMP:15552"/>
        <dbReference type="ChEBI" id="CHEBI:15378"/>
        <dbReference type="ChEBI" id="CHEBI:29969"/>
        <dbReference type="ChEBI" id="CHEBI:57856"/>
        <dbReference type="ChEBI" id="CHEBI:59789"/>
        <dbReference type="ChEBI" id="CHEBI:61961"/>
        <dbReference type="EC" id="2.1.1.360"/>
    </reaction>
</comment>
<protein>
    <recommendedName>
        <fullName evidence="2">Histone-lysine N-methyltransferase, H3 lysine-79 specific</fullName>
        <ecNumber evidence="1">2.1.1.360</ecNumber>
    </recommendedName>
    <alternativeName>
        <fullName evidence="4">Histone H3-K79 methyltransferase</fullName>
    </alternativeName>
</protein>
<dbReference type="InterPro" id="IPR025789">
    <property type="entry name" value="DOT1_dom"/>
</dbReference>
<dbReference type="AlphaFoldDB" id="A0AAU9JRX3"/>
<evidence type="ECO:0000256" key="2">
    <source>
        <dbReference type="ARBA" id="ARBA00020987"/>
    </source>
</evidence>
<accession>A0AAU9JRX3</accession>
<gene>
    <name evidence="7" type="ORF">BSTOLATCC_MIC43166</name>
</gene>
<evidence type="ECO:0000256" key="5">
    <source>
        <dbReference type="ARBA" id="ARBA00047770"/>
    </source>
</evidence>
<evidence type="ECO:0000313" key="8">
    <source>
        <dbReference type="Proteomes" id="UP001162131"/>
    </source>
</evidence>
<dbReference type="SUPFAM" id="SSF53335">
    <property type="entry name" value="S-adenosyl-L-methionine-dependent methyltransferases"/>
    <property type="match status" value="1"/>
</dbReference>
<dbReference type="EC" id="2.1.1.360" evidence="1"/>
<proteinExistence type="predicted"/>
<keyword evidence="8" id="KW-1185">Reference proteome</keyword>
<evidence type="ECO:0000256" key="3">
    <source>
        <dbReference type="ARBA" id="ARBA00022853"/>
    </source>
</evidence>
<dbReference type="GO" id="GO:0051726">
    <property type="term" value="P:regulation of cell cycle"/>
    <property type="evidence" value="ECO:0007669"/>
    <property type="project" value="InterPro"/>
</dbReference>